<protein>
    <recommendedName>
        <fullName evidence="4">Guanylate cyclase domain-containing protein</fullName>
    </recommendedName>
</protein>
<evidence type="ECO:0000313" key="5">
    <source>
        <dbReference type="EMBL" id="KAF0978077.1"/>
    </source>
</evidence>
<dbReference type="GO" id="GO:0035556">
    <property type="term" value="P:intracellular signal transduction"/>
    <property type="evidence" value="ECO:0007669"/>
    <property type="project" value="InterPro"/>
</dbReference>
<evidence type="ECO:0000259" key="4">
    <source>
        <dbReference type="PROSITE" id="PS50125"/>
    </source>
</evidence>
<dbReference type="GO" id="GO:0005524">
    <property type="term" value="F:ATP binding"/>
    <property type="evidence" value="ECO:0007669"/>
    <property type="project" value="UniProtKB-KW"/>
</dbReference>
<dbReference type="InterPro" id="IPR029787">
    <property type="entry name" value="Nucleotide_cyclase"/>
</dbReference>
<dbReference type="EMBL" id="VFQX01000030">
    <property type="protein sequence ID" value="KAF0978077.1"/>
    <property type="molecule type" value="Genomic_DNA"/>
</dbReference>
<dbReference type="RefSeq" id="XP_044562790.1">
    <property type="nucleotide sequence ID" value="XM_044705803.1"/>
</dbReference>
<organism evidence="5 6">
    <name type="scientific">Naegleria fowleri</name>
    <name type="common">Brain eating amoeba</name>
    <dbReference type="NCBI Taxonomy" id="5763"/>
    <lineage>
        <taxon>Eukaryota</taxon>
        <taxon>Discoba</taxon>
        <taxon>Heterolobosea</taxon>
        <taxon>Tetramitia</taxon>
        <taxon>Eutetramitia</taxon>
        <taxon>Vahlkampfiidae</taxon>
        <taxon>Naegleria</taxon>
    </lineage>
</organism>
<feature type="compositionally biased region" description="Low complexity" evidence="3">
    <location>
        <begin position="618"/>
        <end position="628"/>
    </location>
</feature>
<dbReference type="PROSITE" id="PS50125">
    <property type="entry name" value="GUANYLATE_CYCLASE_2"/>
    <property type="match status" value="2"/>
</dbReference>
<dbReference type="GO" id="GO:0009190">
    <property type="term" value="P:cyclic nucleotide biosynthetic process"/>
    <property type="evidence" value="ECO:0007669"/>
    <property type="project" value="InterPro"/>
</dbReference>
<dbReference type="InterPro" id="IPR027417">
    <property type="entry name" value="P-loop_NTPase"/>
</dbReference>
<evidence type="ECO:0000313" key="6">
    <source>
        <dbReference type="Proteomes" id="UP000444721"/>
    </source>
</evidence>
<reference evidence="5 6" key="1">
    <citation type="journal article" date="2019" name="Sci. Rep.">
        <title>Nanopore sequencing improves the draft genome of the human pathogenic amoeba Naegleria fowleri.</title>
        <authorList>
            <person name="Liechti N."/>
            <person name="Schurch N."/>
            <person name="Bruggmann R."/>
            <person name="Wittwer M."/>
        </authorList>
    </citation>
    <scope>NUCLEOTIDE SEQUENCE [LARGE SCALE GENOMIC DNA]</scope>
    <source>
        <strain evidence="5 6">ATCC 30894</strain>
    </source>
</reference>
<dbReference type="OMA" id="TICYMES"/>
<dbReference type="InterPro" id="IPR001054">
    <property type="entry name" value="A/G_cyclase"/>
</dbReference>
<dbReference type="SUPFAM" id="SSF55073">
    <property type="entry name" value="Nucleotide cyclase"/>
    <property type="match status" value="2"/>
</dbReference>
<proteinExistence type="predicted"/>
<dbReference type="Proteomes" id="UP000444721">
    <property type="component" value="Unassembled WGS sequence"/>
</dbReference>
<dbReference type="VEuPathDB" id="AmoebaDB:NfTy_057990"/>
<evidence type="ECO:0000256" key="3">
    <source>
        <dbReference type="SAM" id="MobiDB-lite"/>
    </source>
</evidence>
<dbReference type="PANTHER" id="PTHR16305:SF28">
    <property type="entry name" value="GUANYLATE CYCLASE DOMAIN-CONTAINING PROTEIN"/>
    <property type="match status" value="1"/>
</dbReference>
<dbReference type="SUPFAM" id="SSF52540">
    <property type="entry name" value="P-loop containing nucleoside triphosphate hydrolases"/>
    <property type="match status" value="1"/>
</dbReference>
<feature type="domain" description="Guanylate cyclase" evidence="4">
    <location>
        <begin position="412"/>
        <end position="534"/>
    </location>
</feature>
<dbReference type="PANTHER" id="PTHR16305">
    <property type="entry name" value="TESTICULAR SOLUBLE ADENYLYL CYCLASE"/>
    <property type="match status" value="1"/>
</dbReference>
<feature type="compositionally biased region" description="Polar residues" evidence="3">
    <location>
        <begin position="28"/>
        <end position="39"/>
    </location>
</feature>
<dbReference type="VEuPathDB" id="AmoebaDB:NF0119890"/>
<dbReference type="OrthoDB" id="194468at2759"/>
<dbReference type="Pfam" id="PF00211">
    <property type="entry name" value="Guanylate_cyc"/>
    <property type="match status" value="1"/>
</dbReference>
<keyword evidence="6" id="KW-1185">Reference proteome</keyword>
<accession>A0A6A5BM20</accession>
<dbReference type="GeneID" id="68109810"/>
<feature type="region of interest" description="Disordered" evidence="3">
    <location>
        <begin position="1725"/>
        <end position="1749"/>
    </location>
</feature>
<feature type="region of interest" description="Disordered" evidence="3">
    <location>
        <begin position="600"/>
        <end position="633"/>
    </location>
</feature>
<dbReference type="VEuPathDB" id="AmoebaDB:FDP41_002592"/>
<keyword evidence="1" id="KW-0547">Nucleotide-binding</keyword>
<feature type="domain" description="Guanylate cyclase" evidence="4">
    <location>
        <begin position="182"/>
        <end position="299"/>
    </location>
</feature>
<feature type="region of interest" description="Disordered" evidence="3">
    <location>
        <begin position="20"/>
        <end position="61"/>
    </location>
</feature>
<dbReference type="VEuPathDB" id="AmoebaDB:NF0119880"/>
<dbReference type="Gene3D" id="3.30.70.1230">
    <property type="entry name" value="Nucleotide cyclase"/>
    <property type="match status" value="2"/>
</dbReference>
<dbReference type="GO" id="GO:0004016">
    <property type="term" value="F:adenylate cyclase activity"/>
    <property type="evidence" value="ECO:0007669"/>
    <property type="project" value="TreeGrafter"/>
</dbReference>
<gene>
    <name evidence="5" type="ORF">FDP41_002592</name>
</gene>
<keyword evidence="2" id="KW-0067">ATP-binding</keyword>
<feature type="compositionally biased region" description="Polar residues" evidence="3">
    <location>
        <begin position="600"/>
        <end position="612"/>
    </location>
</feature>
<evidence type="ECO:0000256" key="2">
    <source>
        <dbReference type="ARBA" id="ARBA00022840"/>
    </source>
</evidence>
<sequence length="1804" mass="205536">MGSGCSHSASCANIVDSTAHAPQKHPNLKTTSGSSSIPSQAGEKLNDREHPNVHGEGTKGNHYHLATWDDTISVGSTTGSTISSKPSGIEVRKAYSFKIPEPRLSFVGFNYLNTSSSVTKEPFMTESNLMMYSSFLPQHLFYNLKSIYYSNISKGIHSEKILDEHHHLEDISPQSNFSYETCILMLDVSGFTPLTETLSKEPNGAELLTKYMNNYFTTLISYIYEFGGDVEKFSGDALICQFYYPRKDRTLTDCLIAAVQCALKIQGTEQLRVFKINNDISLHIHCGISIGKVVTHHIGGVSDYWLRITHGPALTDMASALNNSQVGQVVLTKQAYERCKQFITCRQVEGVNEEVYLAISSKRQAASNLALPKISFHASFGRVIRKFVSPPVRKKVEAGQHDWLNEIKPLTVGFLGVSDTNTYPTPNDEMKAYQMQLETVQKILDHYEGFIANMVADEKGTILVFVFGYPLTHTSDPIRAVKAGTELTAKLKESGMKYGLGIATGKCFIGCVGCSQRQEFTCYGDKVNLAARLMKESEKRDGCIICDEETSLLLKGIPVEPLEPIKVKGKSEPIKVSQVIDASIQTQYMYFNSFRNKTADSGTSGKAMNNLQEGEEQSSSYVDQSTSSNNTTNMKQTKELETHKAVLTCEGQKNNAFTDASLSALRAPIGREDLFEKICSLVSNKLQEFENGHTRTRSNVVLIKGDVGLGKTDLFTRLAKEWRDKIACVYNSAIEFETPFYLFQNNVKISVAERVCKKNGLEMRYDNIDAIYSSITREQKEELLLSTFTSDSDRKHLFLINDVFGVHFEDLSNEGEKLESSQRVNLAASLVARFLSHSWLEMKYENQPWFLMYDGFQFVDPYSRSILRKVLELPPAMNNCVLLITSRPINENDDDIIQAKEKKQELEFWSSVADMVINLQPFTRKDTETLLRKYANVESVDSTALNIIFEKTDGNQIFVTMGAHFLHDQHKLYVEDGVLKVRTTSLDGLEIPASMASLWHHRIDRLDADTQLVLKVASACGMKFNVETLCAIFPESSLKQEQSRIVQILNDLVTQYKILELIDETKEKSFLCSSSSEKASFYKFKSSMIIDILNSVIPAQQKRELHLAIIKYYTSIISSICSKQRNREKSTWYISEIASHYGACFDKVYLEEILSGDQVNRGDAIYHVACAILFISKGLHLLGNHGAEIVQAKHLFTSLICILELTLATWYGERKGPDHVNYRDYLDNWNNTAANFTVLDTVLKGIEAINDRFERDKYELGITTSSNNKMKKKELASFRNKTASQTIVGMSRMSCKEFLSKVCLKYAYFLQALSDNNLMATSNNSLQNALKYCPKKNRELYFDIYCEIWYHNFYYDLTEEALVTSSELLNLANDIGAPYMQMYAYIACMMSHQTKGNFSKVAFFADEVINQYLSDPEKYHKLSIHNFRKRDALLLSCTFAVRSLWCMGRYEKAQYYFNLGTEHSKTRLHLPSFIFFYTFTCYYLLLSRQIDELEKRAQQGLQVMTIFSNNATLPMQELASKFYAQYVSFVKRNVSNAEQCLTNLRELRETICYMESLFESMQLYSSPNLIFNYAILECWLQYFGVVLLLCKKREERTEEQDMLLSNHTIEADFERFENMMSQSIKSKQENLIGELLRLDAEYQVLRCRFSSFQNISECYHRIEKIYNDAIAYASAQFAHGVKFRIYLSRLKMYKLFKNEKVEIESFSDDPLQTNSFVTSTKEFSSHEAGATQSITPQGDREASTTTTSIHDDWSQKIEYTKHELDHLLEHHIEHQHSGNHDVEQYRALLVDDDGYTSPHHSQQL</sequence>
<name>A0A6A5BM20_NAEFO</name>
<comment type="caution">
    <text evidence="5">The sequence shown here is derived from an EMBL/GenBank/DDBJ whole genome shotgun (WGS) entry which is preliminary data.</text>
</comment>
<feature type="compositionally biased region" description="Basic and acidic residues" evidence="3">
    <location>
        <begin position="44"/>
        <end position="59"/>
    </location>
</feature>
<dbReference type="CDD" id="cd07302">
    <property type="entry name" value="CHD"/>
    <property type="match status" value="2"/>
</dbReference>
<dbReference type="GO" id="GO:0005737">
    <property type="term" value="C:cytoplasm"/>
    <property type="evidence" value="ECO:0007669"/>
    <property type="project" value="TreeGrafter"/>
</dbReference>
<evidence type="ECO:0000256" key="1">
    <source>
        <dbReference type="ARBA" id="ARBA00022741"/>
    </source>
</evidence>